<dbReference type="Proteomes" id="UP000199202">
    <property type="component" value="Unassembled WGS sequence"/>
</dbReference>
<keyword evidence="3" id="KW-1185">Reference proteome</keyword>
<dbReference type="STRING" id="633440.SAMN05421869_14947"/>
<protein>
    <submittedName>
        <fullName evidence="2">Uncharacterized protein</fullName>
    </submittedName>
</protein>
<evidence type="ECO:0000313" key="3">
    <source>
        <dbReference type="Proteomes" id="UP000199202"/>
    </source>
</evidence>
<dbReference type="EMBL" id="FNDJ01000049">
    <property type="protein sequence ID" value="SDM62021.1"/>
    <property type="molecule type" value="Genomic_DNA"/>
</dbReference>
<dbReference type="AlphaFoldDB" id="A0A1G9UQ08"/>
<evidence type="ECO:0000256" key="1">
    <source>
        <dbReference type="SAM" id="MobiDB-lite"/>
    </source>
</evidence>
<feature type="compositionally biased region" description="Polar residues" evidence="1">
    <location>
        <begin position="51"/>
        <end position="70"/>
    </location>
</feature>
<evidence type="ECO:0000313" key="2">
    <source>
        <dbReference type="EMBL" id="SDM62021.1"/>
    </source>
</evidence>
<reference evidence="2 3" key="1">
    <citation type="submission" date="2016-10" db="EMBL/GenBank/DDBJ databases">
        <authorList>
            <person name="de Groot N.N."/>
        </authorList>
    </citation>
    <scope>NUCLEOTIDE SEQUENCE [LARGE SCALE GENOMIC DNA]</scope>
    <source>
        <strain evidence="2 3">CGMCC 4.6533</strain>
    </source>
</reference>
<name>A0A1G9UQ08_9ACTN</name>
<sequence>MIAEPAPGSTPDRQRAVGELAQHAFETAGKLRISHPRATRCLRSARKDGQASPSTAGALTSASRRSYQGW</sequence>
<feature type="region of interest" description="Disordered" evidence="1">
    <location>
        <begin position="43"/>
        <end position="70"/>
    </location>
</feature>
<organism evidence="2 3">
    <name type="scientific">Nonomuraea jiangxiensis</name>
    <dbReference type="NCBI Taxonomy" id="633440"/>
    <lineage>
        <taxon>Bacteria</taxon>
        <taxon>Bacillati</taxon>
        <taxon>Actinomycetota</taxon>
        <taxon>Actinomycetes</taxon>
        <taxon>Streptosporangiales</taxon>
        <taxon>Streptosporangiaceae</taxon>
        <taxon>Nonomuraea</taxon>
    </lineage>
</organism>
<accession>A0A1G9UQ08</accession>
<gene>
    <name evidence="2" type="ORF">SAMN05421869_14947</name>
</gene>
<proteinExistence type="predicted"/>